<dbReference type="HAMAP" id="MF_00149">
    <property type="entry name" value="DNA_mis_repair"/>
    <property type="match status" value="1"/>
</dbReference>
<dbReference type="InterPro" id="IPR042121">
    <property type="entry name" value="MutL_C_regsub"/>
</dbReference>
<dbReference type="InterPro" id="IPR014721">
    <property type="entry name" value="Ribsml_uS5_D2-typ_fold_subgr"/>
</dbReference>
<dbReference type="GO" id="GO:0140664">
    <property type="term" value="F:ATP-dependent DNA damage sensor activity"/>
    <property type="evidence" value="ECO:0007669"/>
    <property type="project" value="InterPro"/>
</dbReference>
<feature type="region of interest" description="Disordered" evidence="6">
    <location>
        <begin position="398"/>
        <end position="429"/>
    </location>
</feature>
<dbReference type="GO" id="GO:0016887">
    <property type="term" value="F:ATP hydrolysis activity"/>
    <property type="evidence" value="ECO:0007669"/>
    <property type="project" value="InterPro"/>
</dbReference>
<dbReference type="InterPro" id="IPR020568">
    <property type="entry name" value="Ribosomal_Su5_D2-typ_SF"/>
</dbReference>
<comment type="similarity">
    <text evidence="1 5">Belongs to the DNA mismatch repair MutL/HexB family.</text>
</comment>
<dbReference type="GO" id="GO:0032300">
    <property type="term" value="C:mismatch repair complex"/>
    <property type="evidence" value="ECO:0007669"/>
    <property type="project" value="InterPro"/>
</dbReference>
<dbReference type="InterPro" id="IPR038973">
    <property type="entry name" value="MutL/Mlh/Pms-like"/>
</dbReference>
<feature type="domain" description="MutL C-terminal dimerisation" evidence="7">
    <location>
        <begin position="440"/>
        <end position="572"/>
    </location>
</feature>
<dbReference type="Gene3D" id="3.30.565.10">
    <property type="entry name" value="Histidine kinase-like ATPase, C-terminal domain"/>
    <property type="match status" value="1"/>
</dbReference>
<dbReference type="InterPro" id="IPR020667">
    <property type="entry name" value="DNA_mismatch_repair_MutL"/>
</dbReference>
<dbReference type="FunFam" id="3.30.565.10:FF:000003">
    <property type="entry name" value="DNA mismatch repair endonuclease MutL"/>
    <property type="match status" value="1"/>
</dbReference>
<dbReference type="EMBL" id="DRMH01000076">
    <property type="protein sequence ID" value="HFC97944.1"/>
    <property type="molecule type" value="Genomic_DNA"/>
</dbReference>
<evidence type="ECO:0000259" key="8">
    <source>
        <dbReference type="SMART" id="SM01340"/>
    </source>
</evidence>
<dbReference type="InterPro" id="IPR037198">
    <property type="entry name" value="MutL_C_sf"/>
</dbReference>
<dbReference type="CDD" id="cd16926">
    <property type="entry name" value="HATPase_MutL-MLH-PMS-like"/>
    <property type="match status" value="1"/>
</dbReference>
<keyword evidence="9" id="KW-0540">Nuclease</keyword>
<evidence type="ECO:0000256" key="5">
    <source>
        <dbReference type="HAMAP-Rule" id="MF_00149"/>
    </source>
</evidence>
<feature type="compositionally biased region" description="Basic and acidic residues" evidence="6">
    <location>
        <begin position="398"/>
        <end position="411"/>
    </location>
</feature>
<evidence type="ECO:0000256" key="1">
    <source>
        <dbReference type="ARBA" id="ARBA00006082"/>
    </source>
</evidence>
<dbReference type="GO" id="GO:0006298">
    <property type="term" value="P:mismatch repair"/>
    <property type="evidence" value="ECO:0007669"/>
    <property type="project" value="UniProtKB-UniRule"/>
</dbReference>
<gene>
    <name evidence="5 9" type="primary">mutL</name>
    <name evidence="9" type="ORF">ENJ40_05755</name>
</gene>
<dbReference type="InterPro" id="IPR036890">
    <property type="entry name" value="HATPase_C_sf"/>
</dbReference>
<dbReference type="Gene3D" id="3.30.1370.100">
    <property type="entry name" value="MutL, C-terminal domain, regulatory subdomain"/>
    <property type="match status" value="1"/>
</dbReference>
<dbReference type="SUPFAM" id="SSF54211">
    <property type="entry name" value="Ribosomal protein S5 domain 2-like"/>
    <property type="match status" value="1"/>
</dbReference>
<dbReference type="InterPro" id="IPR014790">
    <property type="entry name" value="MutL_C"/>
</dbReference>
<dbReference type="InterPro" id="IPR002099">
    <property type="entry name" value="MutL/Mlh/PMS"/>
</dbReference>
<evidence type="ECO:0000256" key="6">
    <source>
        <dbReference type="SAM" id="MobiDB-lite"/>
    </source>
</evidence>
<dbReference type="InterPro" id="IPR013507">
    <property type="entry name" value="DNA_mismatch_S5_2-like"/>
</dbReference>
<dbReference type="SUPFAM" id="SSF118116">
    <property type="entry name" value="DNA mismatch repair protein MutL"/>
    <property type="match status" value="1"/>
</dbReference>
<name>A0A7C3GV10_9BACT</name>
<evidence type="ECO:0000259" key="7">
    <source>
        <dbReference type="SMART" id="SM00853"/>
    </source>
</evidence>
<comment type="function">
    <text evidence="5">This protein is involved in the repair of mismatches in DNA. It is required for dam-dependent methyl-directed DNA mismatch repair. May act as a 'molecular matchmaker', a protein that promotes the formation of a stable complex between two or more DNA-binding proteins in an ATP-dependent manner without itself being part of a final effector complex.</text>
</comment>
<feature type="domain" description="DNA mismatch repair protein S5" evidence="8">
    <location>
        <begin position="272"/>
        <end position="389"/>
    </location>
</feature>
<dbReference type="Pfam" id="PF01119">
    <property type="entry name" value="DNA_mis_repair"/>
    <property type="match status" value="1"/>
</dbReference>
<dbReference type="Pfam" id="PF08676">
    <property type="entry name" value="MutL_C"/>
    <property type="match status" value="1"/>
</dbReference>
<evidence type="ECO:0000256" key="2">
    <source>
        <dbReference type="ARBA" id="ARBA00021975"/>
    </source>
</evidence>
<dbReference type="Gene3D" id="3.30.230.10">
    <property type="match status" value="1"/>
</dbReference>
<dbReference type="NCBIfam" id="TIGR00585">
    <property type="entry name" value="mutl"/>
    <property type="match status" value="1"/>
</dbReference>
<protein>
    <recommendedName>
        <fullName evidence="2 5">DNA mismatch repair protein MutL</fullName>
    </recommendedName>
</protein>
<proteinExistence type="inferred from homology"/>
<dbReference type="GO" id="GO:0004519">
    <property type="term" value="F:endonuclease activity"/>
    <property type="evidence" value="ECO:0007669"/>
    <property type="project" value="UniProtKB-KW"/>
</dbReference>
<dbReference type="Pfam" id="PF13589">
    <property type="entry name" value="HATPase_c_3"/>
    <property type="match status" value="1"/>
</dbReference>
<dbReference type="SUPFAM" id="SSF55874">
    <property type="entry name" value="ATPase domain of HSP90 chaperone/DNA topoisomerase II/histidine kinase"/>
    <property type="match status" value="1"/>
</dbReference>
<keyword evidence="9" id="KW-0255">Endonuclease</keyword>
<dbReference type="GO" id="GO:0030983">
    <property type="term" value="F:mismatched DNA binding"/>
    <property type="evidence" value="ECO:0007669"/>
    <property type="project" value="InterPro"/>
</dbReference>
<dbReference type="PROSITE" id="PS00058">
    <property type="entry name" value="DNA_MISMATCH_REPAIR_1"/>
    <property type="match status" value="1"/>
</dbReference>
<dbReference type="Gene3D" id="3.30.1540.20">
    <property type="entry name" value="MutL, C-terminal domain, dimerisation subdomain"/>
    <property type="match status" value="1"/>
</dbReference>
<dbReference type="AlphaFoldDB" id="A0A7C3GV10"/>
<keyword evidence="4 5" id="KW-0234">DNA repair</keyword>
<accession>A0A7C3GV10</accession>
<organism evidence="9">
    <name type="scientific">Thermosulfurimonas dismutans</name>
    <dbReference type="NCBI Taxonomy" id="999894"/>
    <lineage>
        <taxon>Bacteria</taxon>
        <taxon>Pseudomonadati</taxon>
        <taxon>Thermodesulfobacteriota</taxon>
        <taxon>Thermodesulfobacteria</taxon>
        <taxon>Thermodesulfobacteriales</taxon>
        <taxon>Thermodesulfobacteriaceae</taxon>
        <taxon>Thermosulfurimonas</taxon>
    </lineage>
</organism>
<sequence>MRSSRKARNATRGWAISRTAPWWWWREGVRSSAGRWRWWSPAYFRPRPVAWSLLNPKPRPGQPEVARIRVLPEEVYSRIAAGEVVERPASVVKELVENALDAGARRIEVDLSGGGLTLIRVHDDGEGMSPEDLRLCWHPHATSKISHLEDLQRLCTFGFRGEALHSIARVSRLTILSRPRERDEAHLLRVHFGREEEFRPAPGPPGTTVTVEDLFREMPARKAFLRSPRAEAGRVLEILRLMALCAPETSFRLTQEKKEVFRWPGGSRKALLSRILGVSEKDLQEKILERKPYRIHLLLTRPEVALGTTRYLFLLVNDRAVKDRTLLSALLEGARAFFPGGRFPAGVLSLYLPPHLVDVNVHPAKWEVRFREEREIYALVRRAVEGAFSRPFPVSPDFRRSSPAETLRQEYPEAPASPPGHVAEPRSPGFAEGPFPEERFLGFLGKTYALFETREGLLLLDFHAAHERLLYEGLCRQVPESETLLFPAVFELSEEARERLEELGEEIRRSGFRFREVGPREIMVEGVPRGGGFAAVEELRALLEERPGGPGIREQLAARLACRLARKAGDRLSPQEALHLLRRIRQEGLSRCPHGRPLYLLFSWDELEKRFGRKV</sequence>
<dbReference type="CDD" id="cd00782">
    <property type="entry name" value="MutL_Trans"/>
    <property type="match status" value="1"/>
</dbReference>
<evidence type="ECO:0000256" key="3">
    <source>
        <dbReference type="ARBA" id="ARBA00022763"/>
    </source>
</evidence>
<dbReference type="PANTHER" id="PTHR10073:SF12">
    <property type="entry name" value="DNA MISMATCH REPAIR PROTEIN MLH1"/>
    <property type="match status" value="1"/>
</dbReference>
<dbReference type="Proteomes" id="UP000886043">
    <property type="component" value="Unassembled WGS sequence"/>
</dbReference>
<dbReference type="PANTHER" id="PTHR10073">
    <property type="entry name" value="DNA MISMATCH REPAIR PROTEIN MLH, PMS, MUTL"/>
    <property type="match status" value="1"/>
</dbReference>
<reference evidence="9" key="1">
    <citation type="journal article" date="2020" name="mSystems">
        <title>Genome- and Community-Level Interaction Insights into Carbon Utilization and Element Cycling Functions of Hydrothermarchaeota in Hydrothermal Sediment.</title>
        <authorList>
            <person name="Zhou Z."/>
            <person name="Liu Y."/>
            <person name="Xu W."/>
            <person name="Pan J."/>
            <person name="Luo Z.H."/>
            <person name="Li M."/>
        </authorList>
    </citation>
    <scope>NUCLEOTIDE SEQUENCE [LARGE SCALE GENOMIC DNA]</scope>
    <source>
        <strain evidence="9">HyVt-483</strain>
    </source>
</reference>
<comment type="caution">
    <text evidence="9">The sequence shown here is derived from an EMBL/GenBank/DDBJ whole genome shotgun (WGS) entry which is preliminary data.</text>
</comment>
<evidence type="ECO:0000256" key="4">
    <source>
        <dbReference type="ARBA" id="ARBA00023204"/>
    </source>
</evidence>
<dbReference type="InterPro" id="IPR042120">
    <property type="entry name" value="MutL_C_dimsub"/>
</dbReference>
<keyword evidence="9" id="KW-0378">Hydrolase</keyword>
<dbReference type="SMART" id="SM01340">
    <property type="entry name" value="DNA_mis_repair"/>
    <property type="match status" value="1"/>
</dbReference>
<dbReference type="InterPro" id="IPR014762">
    <property type="entry name" value="DNA_mismatch_repair_CS"/>
</dbReference>
<dbReference type="SMART" id="SM00853">
    <property type="entry name" value="MutL_C"/>
    <property type="match status" value="1"/>
</dbReference>
<keyword evidence="3 5" id="KW-0227">DNA damage</keyword>
<evidence type="ECO:0000313" key="9">
    <source>
        <dbReference type="EMBL" id="HFC97944.1"/>
    </source>
</evidence>
<dbReference type="GO" id="GO:0005524">
    <property type="term" value="F:ATP binding"/>
    <property type="evidence" value="ECO:0007669"/>
    <property type="project" value="InterPro"/>
</dbReference>